<evidence type="ECO:0000313" key="2">
    <source>
        <dbReference type="Proteomes" id="UP000824120"/>
    </source>
</evidence>
<dbReference type="AlphaFoldDB" id="A0A9J6AKH4"/>
<reference evidence="1 2" key="1">
    <citation type="submission" date="2020-09" db="EMBL/GenBank/DDBJ databases">
        <title>De no assembly of potato wild relative species, Solanum commersonii.</title>
        <authorList>
            <person name="Cho K."/>
        </authorList>
    </citation>
    <scope>NUCLEOTIDE SEQUENCE [LARGE SCALE GENOMIC DNA]</scope>
    <source>
        <strain evidence="1">LZ3.2</strain>
        <tissue evidence="1">Leaf</tissue>
    </source>
</reference>
<name>A0A9J6AKH4_SOLCO</name>
<proteinExistence type="predicted"/>
<gene>
    <name evidence="1" type="ORF">H5410_010352</name>
</gene>
<keyword evidence="2" id="KW-1185">Reference proteome</keyword>
<dbReference type="EMBL" id="JACXVP010000002">
    <property type="protein sequence ID" value="KAG5625134.1"/>
    <property type="molecule type" value="Genomic_DNA"/>
</dbReference>
<accession>A0A9J6AKH4</accession>
<organism evidence="1 2">
    <name type="scientific">Solanum commersonii</name>
    <name type="common">Commerson's wild potato</name>
    <name type="synonym">Commerson's nightshade</name>
    <dbReference type="NCBI Taxonomy" id="4109"/>
    <lineage>
        <taxon>Eukaryota</taxon>
        <taxon>Viridiplantae</taxon>
        <taxon>Streptophyta</taxon>
        <taxon>Embryophyta</taxon>
        <taxon>Tracheophyta</taxon>
        <taxon>Spermatophyta</taxon>
        <taxon>Magnoliopsida</taxon>
        <taxon>eudicotyledons</taxon>
        <taxon>Gunneridae</taxon>
        <taxon>Pentapetalae</taxon>
        <taxon>asterids</taxon>
        <taxon>lamiids</taxon>
        <taxon>Solanales</taxon>
        <taxon>Solanaceae</taxon>
        <taxon>Solanoideae</taxon>
        <taxon>Solaneae</taxon>
        <taxon>Solanum</taxon>
    </lineage>
</organism>
<comment type="caution">
    <text evidence="1">The sequence shown here is derived from an EMBL/GenBank/DDBJ whole genome shotgun (WGS) entry which is preliminary data.</text>
</comment>
<protein>
    <submittedName>
        <fullName evidence="1">Uncharacterized protein</fullName>
    </submittedName>
</protein>
<dbReference type="Proteomes" id="UP000824120">
    <property type="component" value="Chromosome 2"/>
</dbReference>
<evidence type="ECO:0000313" key="1">
    <source>
        <dbReference type="EMBL" id="KAG5625134.1"/>
    </source>
</evidence>
<sequence>MATLGNNKIDPAIDRVRFTGDRSSLISTRFYDTHNWNAIHFLLLRSSSAMSGHISVTEDLNYQASVACNFGMYIQVTSHNHSDLSLRFNPVGTFHTKSAWARKQEPRWESMLRYWEWAILDCSFGNFDFPPAIING</sequence>